<feature type="non-terminal residue" evidence="2">
    <location>
        <position position="44"/>
    </location>
</feature>
<gene>
    <name evidence="2" type="ORF">X975_22431</name>
</gene>
<sequence length="44" mass="5138">MLLKTTWSIRDTVVSLLKVSGIQFCSICFIQCFLHYFLVIPIFI</sequence>
<accession>A0A087U2P0</accession>
<reference evidence="2 3" key="1">
    <citation type="submission" date="2013-11" db="EMBL/GenBank/DDBJ databases">
        <title>Genome sequencing of Stegodyphus mimosarum.</title>
        <authorList>
            <person name="Bechsgaard J."/>
        </authorList>
    </citation>
    <scope>NUCLEOTIDE SEQUENCE [LARGE SCALE GENOMIC DNA]</scope>
</reference>
<keyword evidence="1" id="KW-1133">Transmembrane helix</keyword>
<name>A0A087U2P0_STEMI</name>
<dbReference type="AlphaFoldDB" id="A0A087U2P0"/>
<protein>
    <submittedName>
        <fullName evidence="2">Uncharacterized protein</fullName>
    </submittedName>
</protein>
<keyword evidence="3" id="KW-1185">Reference proteome</keyword>
<evidence type="ECO:0000313" key="3">
    <source>
        <dbReference type="Proteomes" id="UP000054359"/>
    </source>
</evidence>
<feature type="transmembrane region" description="Helical" evidence="1">
    <location>
        <begin position="20"/>
        <end position="43"/>
    </location>
</feature>
<evidence type="ECO:0000256" key="1">
    <source>
        <dbReference type="SAM" id="Phobius"/>
    </source>
</evidence>
<proteinExistence type="predicted"/>
<dbReference type="Proteomes" id="UP000054359">
    <property type="component" value="Unassembled WGS sequence"/>
</dbReference>
<dbReference type="EMBL" id="KK117872">
    <property type="protein sequence ID" value="KFM71629.1"/>
    <property type="molecule type" value="Genomic_DNA"/>
</dbReference>
<evidence type="ECO:0000313" key="2">
    <source>
        <dbReference type="EMBL" id="KFM71629.1"/>
    </source>
</evidence>
<keyword evidence="1" id="KW-0812">Transmembrane</keyword>
<organism evidence="2 3">
    <name type="scientific">Stegodyphus mimosarum</name>
    <name type="common">African social velvet spider</name>
    <dbReference type="NCBI Taxonomy" id="407821"/>
    <lineage>
        <taxon>Eukaryota</taxon>
        <taxon>Metazoa</taxon>
        <taxon>Ecdysozoa</taxon>
        <taxon>Arthropoda</taxon>
        <taxon>Chelicerata</taxon>
        <taxon>Arachnida</taxon>
        <taxon>Araneae</taxon>
        <taxon>Araneomorphae</taxon>
        <taxon>Entelegynae</taxon>
        <taxon>Eresoidea</taxon>
        <taxon>Eresidae</taxon>
        <taxon>Stegodyphus</taxon>
    </lineage>
</organism>
<keyword evidence="1" id="KW-0472">Membrane</keyword>